<dbReference type="AlphaFoldDB" id="A0A1H8GM83"/>
<dbReference type="Pfam" id="PF05159">
    <property type="entry name" value="Capsule_synth"/>
    <property type="match status" value="1"/>
</dbReference>
<dbReference type="RefSeq" id="WP_050520900.1">
    <property type="nucleotide sequence ID" value="NZ_LGHU01000112.1"/>
</dbReference>
<protein>
    <submittedName>
        <fullName evidence="1">Capsule polysaccharide biosynthesis protein</fullName>
    </submittedName>
</protein>
<gene>
    <name evidence="1" type="ORF">SAMN05216227_101459</name>
</gene>
<reference evidence="1 2" key="1">
    <citation type="submission" date="2016-10" db="EMBL/GenBank/DDBJ databases">
        <authorList>
            <person name="de Groot N.N."/>
        </authorList>
    </citation>
    <scope>NUCLEOTIDE SEQUENCE [LARGE SCALE GENOMIC DNA]</scope>
    <source>
        <strain evidence="1 2">CGMCC 1.10836</strain>
    </source>
</reference>
<evidence type="ECO:0000313" key="1">
    <source>
        <dbReference type="EMBL" id="SEN45106.1"/>
    </source>
</evidence>
<dbReference type="STRING" id="1077947.SAMN05216227_101459"/>
<sequence length="324" mass="35553">MTGFVFHLPGSVLADLSDLKPYYKKLADGLAARGHVVDLVPHNRDSVLAQVAASDRFHIVDHGTARHPRVLNTGIAYVYPFWNLDAWGIRALSSIAEKPFDYNEVDITTARNFANRLRKRWVVARMSRYPQPTRLTVIPADCIAIFLQAEGNRDVMETSHLDLRQMVKAVLARPDPHPIVIKPHPLDDDAATKRFLNRIAARDARVRVVDANIHDILSRAAACVTINSAVGIEAMLHNVPVILCGKSDFHHAAVTVTDPGGMDAAVDLAISTDWPHDAFLHWYFMQNCLSAGRDSLVDDFLAKVAATGFDIASASQTGPLTAAG</sequence>
<dbReference type="OrthoDB" id="6713140at2"/>
<accession>A0A1H8GM83</accession>
<dbReference type="EMBL" id="FOCO01000014">
    <property type="protein sequence ID" value="SEN45106.1"/>
    <property type="molecule type" value="Genomic_DNA"/>
</dbReference>
<proteinExistence type="predicted"/>
<dbReference type="InterPro" id="IPR007833">
    <property type="entry name" value="Capsule_polysaccharide_synth"/>
</dbReference>
<name>A0A1H8GM83_9RHOB</name>
<dbReference type="InterPro" id="IPR043148">
    <property type="entry name" value="TagF_C"/>
</dbReference>
<dbReference type="GO" id="GO:0000271">
    <property type="term" value="P:polysaccharide biosynthetic process"/>
    <property type="evidence" value="ECO:0007669"/>
    <property type="project" value="InterPro"/>
</dbReference>
<evidence type="ECO:0000313" key="2">
    <source>
        <dbReference type="Proteomes" id="UP000183002"/>
    </source>
</evidence>
<dbReference type="GO" id="GO:0015774">
    <property type="term" value="P:polysaccharide transport"/>
    <property type="evidence" value="ECO:0007669"/>
    <property type="project" value="InterPro"/>
</dbReference>
<dbReference type="SUPFAM" id="SSF53756">
    <property type="entry name" value="UDP-Glycosyltransferase/glycogen phosphorylase"/>
    <property type="match status" value="1"/>
</dbReference>
<keyword evidence="2" id="KW-1185">Reference proteome</keyword>
<dbReference type="Proteomes" id="UP000183002">
    <property type="component" value="Unassembled WGS sequence"/>
</dbReference>
<dbReference type="Gene3D" id="3.40.50.12580">
    <property type="match status" value="1"/>
</dbReference>
<organism evidence="1 2">
    <name type="scientific">Pseudorhodobacter antarcticus</name>
    <dbReference type="NCBI Taxonomy" id="1077947"/>
    <lineage>
        <taxon>Bacteria</taxon>
        <taxon>Pseudomonadati</taxon>
        <taxon>Pseudomonadota</taxon>
        <taxon>Alphaproteobacteria</taxon>
        <taxon>Rhodobacterales</taxon>
        <taxon>Paracoccaceae</taxon>
        <taxon>Pseudorhodobacter</taxon>
    </lineage>
</organism>